<dbReference type="RefSeq" id="WP_018713719.1">
    <property type="nucleotide sequence ID" value="NZ_CP053832.1"/>
</dbReference>
<accession>A0A381E616</accession>
<proteinExistence type="predicted"/>
<dbReference type="AlphaFoldDB" id="A0A381E616"/>
<dbReference type="GeneID" id="77176068"/>
<dbReference type="Proteomes" id="UP001075461">
    <property type="component" value="Unassembled WGS sequence"/>
</dbReference>
<evidence type="ECO:0000313" key="1">
    <source>
        <dbReference type="EMBL" id="MCZ6162315.1"/>
    </source>
</evidence>
<comment type="caution">
    <text evidence="1">The sequence shown here is derived from an EMBL/GenBank/DDBJ whole genome shotgun (WGS) entry which is preliminary data.</text>
</comment>
<dbReference type="EMBL" id="JAPXGP010000006">
    <property type="protein sequence ID" value="MCZ6162315.1"/>
    <property type="molecule type" value="Genomic_DNA"/>
</dbReference>
<organism evidence="1 2">
    <name type="scientific">Campylobacter ureolyticus</name>
    <dbReference type="NCBI Taxonomy" id="827"/>
    <lineage>
        <taxon>Bacteria</taxon>
        <taxon>Pseudomonadati</taxon>
        <taxon>Campylobacterota</taxon>
        <taxon>Epsilonproteobacteria</taxon>
        <taxon>Campylobacterales</taxon>
        <taxon>Campylobacteraceae</taxon>
        <taxon>Campylobacter</taxon>
    </lineage>
</organism>
<name>A0A381E616_9BACT</name>
<protein>
    <submittedName>
        <fullName evidence="1">Uncharacterized protein</fullName>
    </submittedName>
</protein>
<sequence length="174" mass="21030">MVVLKFNLQKFVKNISFFLFIIFGFLAIFDTFIDYSFLNYFLYTLLFLFLYLLLSVKTKSYKISYFGLTVTILFLLIYFSYSVYHIYYKRPSKFISYLIYSNANKTDNNITKDFLDYLKKNNLNLDILEKENFKKHNKSYIYKNYIYGKRYNIVIHCDDNTTTAYLFTGYNAVM</sequence>
<reference evidence="1" key="1">
    <citation type="submission" date="2022-12" db="EMBL/GenBank/DDBJ databases">
        <title>Species Delineation and Comparative Genomics within the Campylobacter ureolyticus Complex.</title>
        <authorList>
            <person name="Maki J."/>
            <person name="Howard M."/>
            <person name="Connelly S."/>
            <person name="Hardy D.J."/>
            <person name="Cameron A."/>
        </authorList>
    </citation>
    <scope>NUCLEOTIDE SEQUENCE</scope>
    <source>
        <strain evidence="1">URMC_786</strain>
    </source>
</reference>
<gene>
    <name evidence="1" type="ORF">O6B92_08230</name>
</gene>
<evidence type="ECO:0000313" key="2">
    <source>
        <dbReference type="Proteomes" id="UP001075461"/>
    </source>
</evidence>